<evidence type="ECO:0000256" key="11">
    <source>
        <dbReference type="ARBA" id="ARBA00023170"/>
    </source>
</evidence>
<dbReference type="InterPro" id="IPR041416">
    <property type="entry name" value="IL-1RAcP-like_ig"/>
</dbReference>
<organism evidence="17">
    <name type="scientific">Callorhinchus milii</name>
    <name type="common">Ghost shark</name>
    <dbReference type="NCBI Taxonomy" id="7868"/>
    <lineage>
        <taxon>Eukaryota</taxon>
        <taxon>Metazoa</taxon>
        <taxon>Chordata</taxon>
        <taxon>Craniata</taxon>
        <taxon>Vertebrata</taxon>
        <taxon>Chondrichthyes</taxon>
        <taxon>Holocephali</taxon>
        <taxon>Chimaeriformes</taxon>
        <taxon>Callorhinchidae</taxon>
        <taxon>Callorhinchus</taxon>
    </lineage>
</organism>
<dbReference type="SUPFAM" id="SSF48726">
    <property type="entry name" value="Immunoglobulin"/>
    <property type="match status" value="3"/>
</dbReference>
<proteinExistence type="evidence at transcript level"/>
<feature type="domain" description="Ig-like" evidence="16">
    <location>
        <begin position="285"/>
        <end position="390"/>
    </location>
</feature>
<evidence type="ECO:0000256" key="10">
    <source>
        <dbReference type="ARBA" id="ARBA00023157"/>
    </source>
</evidence>
<evidence type="ECO:0000259" key="16">
    <source>
        <dbReference type="PROSITE" id="PS50835"/>
    </source>
</evidence>
<comment type="subcellular location">
    <subcellularLocation>
        <location evidence="1">Membrane</location>
        <topology evidence="1">Single-pass type I membrane protein</topology>
    </subcellularLocation>
</comment>
<keyword evidence="13" id="KW-0393">Immunoglobulin domain</keyword>
<protein>
    <submittedName>
        <fullName evidence="17">Interleukin 1 receptor accessory protein</fullName>
    </submittedName>
</protein>
<evidence type="ECO:0000313" key="17">
    <source>
        <dbReference type="EMBL" id="AFO99726.1"/>
    </source>
</evidence>
<dbReference type="FunFam" id="3.40.50.10140:FF:000002">
    <property type="entry name" value="Interleukin 1 receptor accessory protein"/>
    <property type="match status" value="1"/>
</dbReference>
<dbReference type="Gene3D" id="3.40.50.10140">
    <property type="entry name" value="Toll/interleukin-1 receptor homology (TIR) domain"/>
    <property type="match status" value="1"/>
</dbReference>
<sequence>GLGNRLLWAAVTAVRRTVRDRSAWVGGGGCTMPPLLGVALWFWARSLSIVITAETRGLGESERCMDWGVDNINKVQAYDGEPTRVKCPLFSTYIKSNYTAAHASGLTLVWYKTSPNQDLEEPIDLNQAENRVSKERDLLWFWPVTRKDSGNYTCMLRNTTYCIKVAVPLHVIQKDKDHCYSQKEHILLQDFGIGETSNLTCPGTTEFYQSTVQPIITWYKNCLKLVSDSIEPRPIGLLLLFPVIKERHEANYTCVVSITNRGVSFTLTRTIAVSITTSQGHPKPPNLMRPKIGERFEVEYDQEVNLTCQAYFYYIRGSSTAVWWTIDGWDAKDLAPRVTIQESEELWPLKNKVVESVLTINALTPSDLQKNYTCFARNSQGIKSRQVILARKAPNYMIELGCALGFTLLIVVTSIVVYHCWWIEIILLYRLYFGTDETVGDGKEYDVYVSYARNAEEEEFVLTTLRTVLENDYGYKVCVYDRDSLPGGIITDETLACIWKSRRLLVILSSNYLVNGTQSLLELKAGMENMINTGQIKVILVEFEPVRKMGHVKELKRLKTVSTTIKWRGVKSQDLSSRFWKRLRVALPVKRRADPSDSSLETSMCDFV</sequence>
<dbReference type="InterPro" id="IPR035897">
    <property type="entry name" value="Toll_tir_struct_dom_sf"/>
</dbReference>
<dbReference type="Pfam" id="PF01582">
    <property type="entry name" value="TIR"/>
    <property type="match status" value="1"/>
</dbReference>
<accession>V9KNJ5</accession>
<evidence type="ECO:0000256" key="3">
    <source>
        <dbReference type="ARBA" id="ARBA00022692"/>
    </source>
</evidence>
<evidence type="ECO:0000256" key="4">
    <source>
        <dbReference type="ARBA" id="ARBA00022729"/>
    </source>
</evidence>
<dbReference type="PROSITE" id="PS50835">
    <property type="entry name" value="IG_LIKE"/>
    <property type="match status" value="3"/>
</dbReference>
<evidence type="ECO:0000256" key="8">
    <source>
        <dbReference type="ARBA" id="ARBA00023027"/>
    </source>
</evidence>
<keyword evidence="5" id="KW-0677">Repeat</keyword>
<keyword evidence="3 14" id="KW-0812">Transmembrane</keyword>
<evidence type="ECO:0000256" key="5">
    <source>
        <dbReference type="ARBA" id="ARBA00022737"/>
    </source>
</evidence>
<keyword evidence="11 17" id="KW-0675">Receptor</keyword>
<dbReference type="InterPro" id="IPR015621">
    <property type="entry name" value="IL-1_rcpt_fam"/>
</dbReference>
<dbReference type="PROSITE" id="PS50104">
    <property type="entry name" value="TIR"/>
    <property type="match status" value="1"/>
</dbReference>
<keyword evidence="10" id="KW-1015">Disulfide bond</keyword>
<dbReference type="SUPFAM" id="SSF52200">
    <property type="entry name" value="Toll/Interleukin receptor TIR domain"/>
    <property type="match status" value="1"/>
</dbReference>
<dbReference type="Pfam" id="PF18452">
    <property type="entry name" value="Ig_6"/>
    <property type="match status" value="1"/>
</dbReference>
<keyword evidence="4" id="KW-0732">Signal</keyword>
<feature type="domain" description="Ig-like" evidence="16">
    <location>
        <begin position="194"/>
        <end position="264"/>
    </location>
</feature>
<dbReference type="PANTHER" id="PTHR11890">
    <property type="entry name" value="INTERLEUKIN-1 RECEPTOR FAMILY MEMBER"/>
    <property type="match status" value="1"/>
</dbReference>
<evidence type="ECO:0000256" key="14">
    <source>
        <dbReference type="SAM" id="Phobius"/>
    </source>
</evidence>
<name>V9KNJ5_CALMI</name>
<dbReference type="InterPro" id="IPR000157">
    <property type="entry name" value="TIR_dom"/>
</dbReference>
<evidence type="ECO:0000259" key="15">
    <source>
        <dbReference type="PROSITE" id="PS50104"/>
    </source>
</evidence>
<dbReference type="SMART" id="SM00255">
    <property type="entry name" value="TIR"/>
    <property type="match status" value="1"/>
</dbReference>
<reference evidence="17" key="1">
    <citation type="journal article" date="2014" name="Nature">
        <title>Elephant shark genome provides unique insights into gnathostome evolution.</title>
        <authorList>
            <consortium name="International Elephant Shark Genome Sequencing Consortium"/>
            <person name="Venkatesh B."/>
            <person name="Lee A.P."/>
            <person name="Ravi V."/>
            <person name="Maurya A.K."/>
            <person name="Lian M.M."/>
            <person name="Swann J.B."/>
            <person name="Ohta Y."/>
            <person name="Flajnik M.F."/>
            <person name="Sutoh Y."/>
            <person name="Kasahara M."/>
            <person name="Hoon S."/>
            <person name="Gangu V."/>
            <person name="Roy S.W."/>
            <person name="Irimia M."/>
            <person name="Korzh V."/>
            <person name="Kondrychyn I."/>
            <person name="Lim Z.W."/>
            <person name="Tay B.H."/>
            <person name="Tohari S."/>
            <person name="Kong K.W."/>
            <person name="Ho S."/>
            <person name="Lorente-Galdos B."/>
            <person name="Quilez J."/>
            <person name="Marques-Bonet T."/>
            <person name="Raney B.J."/>
            <person name="Ingham P.W."/>
            <person name="Tay A."/>
            <person name="Hillier L.W."/>
            <person name="Minx P."/>
            <person name="Boehm T."/>
            <person name="Wilson R.K."/>
            <person name="Brenner S."/>
            <person name="Warren W.C."/>
        </authorList>
    </citation>
    <scope>NUCLEOTIDE SEQUENCE</scope>
    <source>
        <tissue evidence="17">Testis</tissue>
    </source>
</reference>
<evidence type="ECO:0000256" key="7">
    <source>
        <dbReference type="ARBA" id="ARBA00022989"/>
    </source>
</evidence>
<keyword evidence="6" id="KW-0378">Hydrolase</keyword>
<evidence type="ECO:0000256" key="13">
    <source>
        <dbReference type="ARBA" id="ARBA00023319"/>
    </source>
</evidence>
<dbReference type="EMBL" id="JW867209">
    <property type="protein sequence ID" value="AFO99726.1"/>
    <property type="molecule type" value="mRNA"/>
</dbReference>
<dbReference type="PRINTS" id="PR01537">
    <property type="entry name" value="INTRLKN1R1F"/>
</dbReference>
<dbReference type="AlphaFoldDB" id="V9KNJ5"/>
<keyword evidence="8" id="KW-0520">NAD</keyword>
<dbReference type="FunFam" id="2.60.40.10:FF:000188">
    <property type="entry name" value="Interleukin-1 receptor accessory protein-like 1"/>
    <property type="match status" value="1"/>
</dbReference>
<dbReference type="GO" id="GO:0007165">
    <property type="term" value="P:signal transduction"/>
    <property type="evidence" value="ECO:0007669"/>
    <property type="project" value="InterPro"/>
</dbReference>
<dbReference type="GO" id="GO:0016787">
    <property type="term" value="F:hydrolase activity"/>
    <property type="evidence" value="ECO:0007669"/>
    <property type="project" value="UniProtKB-KW"/>
</dbReference>
<dbReference type="Gene3D" id="2.60.40.10">
    <property type="entry name" value="Immunoglobulins"/>
    <property type="match status" value="3"/>
</dbReference>
<feature type="non-terminal residue" evidence="17">
    <location>
        <position position="1"/>
    </location>
</feature>
<keyword evidence="7 14" id="KW-1133">Transmembrane helix</keyword>
<feature type="transmembrane region" description="Helical" evidence="14">
    <location>
        <begin position="396"/>
        <end position="421"/>
    </location>
</feature>
<feature type="domain" description="Ig-like" evidence="16">
    <location>
        <begin position="79"/>
        <end position="166"/>
    </location>
</feature>
<dbReference type="InterPro" id="IPR003599">
    <property type="entry name" value="Ig_sub"/>
</dbReference>
<dbReference type="PANTHER" id="PTHR11890:SF20">
    <property type="entry name" value="INTERLEUKIN-1 RECEPTOR ACCESSORY PROTEIN"/>
    <property type="match status" value="1"/>
</dbReference>
<evidence type="ECO:0000256" key="6">
    <source>
        <dbReference type="ARBA" id="ARBA00022801"/>
    </source>
</evidence>
<evidence type="ECO:0000256" key="2">
    <source>
        <dbReference type="ARBA" id="ARBA00009752"/>
    </source>
</evidence>
<keyword evidence="12" id="KW-0325">Glycoprotein</keyword>
<dbReference type="InterPro" id="IPR007110">
    <property type="entry name" value="Ig-like_dom"/>
</dbReference>
<dbReference type="GO" id="GO:0016020">
    <property type="term" value="C:membrane"/>
    <property type="evidence" value="ECO:0007669"/>
    <property type="project" value="UniProtKB-SubCell"/>
</dbReference>
<comment type="similarity">
    <text evidence="2">Belongs to the interleukin-1 receptor family.</text>
</comment>
<dbReference type="InterPro" id="IPR036179">
    <property type="entry name" value="Ig-like_dom_sf"/>
</dbReference>
<evidence type="ECO:0000256" key="12">
    <source>
        <dbReference type="ARBA" id="ARBA00023180"/>
    </source>
</evidence>
<feature type="domain" description="TIR" evidence="15">
    <location>
        <begin position="443"/>
        <end position="587"/>
    </location>
</feature>
<dbReference type="InterPro" id="IPR013783">
    <property type="entry name" value="Ig-like_fold"/>
</dbReference>
<evidence type="ECO:0000256" key="9">
    <source>
        <dbReference type="ARBA" id="ARBA00023136"/>
    </source>
</evidence>
<dbReference type="SMART" id="SM00409">
    <property type="entry name" value="IG"/>
    <property type="match status" value="3"/>
</dbReference>
<evidence type="ECO:0000256" key="1">
    <source>
        <dbReference type="ARBA" id="ARBA00004479"/>
    </source>
</evidence>
<keyword evidence="9 14" id="KW-0472">Membrane</keyword>